<accession>A0A2N9FFJ5</accession>
<keyword evidence="6" id="KW-0325">Glycoprotein</keyword>
<evidence type="ECO:0000256" key="3">
    <source>
        <dbReference type="ARBA" id="ARBA00022729"/>
    </source>
</evidence>
<keyword evidence="5" id="KW-0186">Copper</keyword>
<reference evidence="8" key="1">
    <citation type="submission" date="2018-02" db="EMBL/GenBank/DDBJ databases">
        <authorList>
            <person name="Cohen D.B."/>
            <person name="Kent A.D."/>
        </authorList>
    </citation>
    <scope>NUCLEOTIDE SEQUENCE</scope>
</reference>
<dbReference type="SUPFAM" id="SSF49503">
    <property type="entry name" value="Cupredoxins"/>
    <property type="match status" value="3"/>
</dbReference>
<dbReference type="EMBL" id="OIVN01000785">
    <property type="protein sequence ID" value="SPC85544.1"/>
    <property type="molecule type" value="Genomic_DNA"/>
</dbReference>
<comment type="cofactor">
    <cofactor evidence="1">
        <name>Cu cation</name>
        <dbReference type="ChEBI" id="CHEBI:23378"/>
    </cofactor>
</comment>
<dbReference type="CDD" id="cd13844">
    <property type="entry name" value="CuRO_1_BOD_CotA_like"/>
    <property type="match status" value="1"/>
</dbReference>
<feature type="domain" description="Plastocyanin-like" evidence="7">
    <location>
        <begin position="177"/>
        <end position="258"/>
    </location>
</feature>
<dbReference type="InterPro" id="IPR008972">
    <property type="entry name" value="Cupredoxin"/>
</dbReference>
<dbReference type="GO" id="GO:0016036">
    <property type="term" value="P:cellular response to phosphate starvation"/>
    <property type="evidence" value="ECO:0007669"/>
    <property type="project" value="InterPro"/>
</dbReference>
<organism evidence="8">
    <name type="scientific">Fagus sylvatica</name>
    <name type="common">Beechnut</name>
    <dbReference type="NCBI Taxonomy" id="28930"/>
    <lineage>
        <taxon>Eukaryota</taxon>
        <taxon>Viridiplantae</taxon>
        <taxon>Streptophyta</taxon>
        <taxon>Embryophyta</taxon>
        <taxon>Tracheophyta</taxon>
        <taxon>Spermatophyta</taxon>
        <taxon>Magnoliopsida</taxon>
        <taxon>eudicotyledons</taxon>
        <taxon>Gunneridae</taxon>
        <taxon>Pentapetalae</taxon>
        <taxon>rosids</taxon>
        <taxon>fabids</taxon>
        <taxon>Fagales</taxon>
        <taxon>Fagaceae</taxon>
        <taxon>Fagus</taxon>
    </lineage>
</organism>
<keyword evidence="3" id="KW-0732">Signal</keyword>
<sequence length="681" mass="77296">MERVLLRYLISLALFGKFHKNLPPTPVYAYGVSKDTTTVPGPTIVALHRIDTYVTWQNYLPSKHILPWDPTIKIATPANKQGIPTVVHLHGGIDEPKGDGNPNSWFIAGFKEKGPKWTKETFHYDNNQQPRNLWYHDHAMGLTRINILAGLAGAHIIHHPNFEAPFGLPSSDEFDLNGKAWPYMTVRRRKYRFRIINASNARFFRFFFTNGLDFIHVGSDSAYRNESVMTNDILLGPFEIADVVVDFSMSKNDTAILANDASYPYPSGDPVNEGNSKVMKFTILRHPEVDTWRIPKKLMQYPSPDLSSVMQTRYITMYEYMSTADQPIHLYLNGKSFEALVTEIPKTGTTKVWNVINLTDDNHPLHIHLGLFVAMDQIELVNFTEFKDCMIKMNNAIKCQISKYAHGESIEVPAQEKGWKNVFKMRPRFVTKILRQNRQSERVKRENNTQQDFQRKKMAVHLHHPFPSFAKSQPSTKPRVSCFTPNHSVKLKRDYTSVMIVPTGIGAAIGGFAGDALPVARALSSVVDCLITHPNVLNAAMLYWPMPNVMYVEGYALDRFAEGLWALKPVHQNRVGLVLDAGIEEELRIRHLQVADAARASLGLPVVEYIVTDTPLEVEKWVDPKSGQSTGRIKHPGSLLRAVQSLVSRSRLNAIAVVGRFPDDDVEETDDYRQGMVWHWQ</sequence>
<keyword evidence="4" id="KW-0560">Oxidoreductase</keyword>
<evidence type="ECO:0000313" key="8">
    <source>
        <dbReference type="EMBL" id="SPC85544.1"/>
    </source>
</evidence>
<dbReference type="GO" id="GO:0016491">
    <property type="term" value="F:oxidoreductase activity"/>
    <property type="evidence" value="ECO:0007669"/>
    <property type="project" value="UniProtKB-KW"/>
</dbReference>
<dbReference type="AlphaFoldDB" id="A0A2N9FFJ5"/>
<dbReference type="InterPro" id="IPR052152">
    <property type="entry name" value="LPR1/LPR2"/>
</dbReference>
<dbReference type="PANTHER" id="PTHR48461">
    <property type="entry name" value="MULTICOPPER OXIDASE LPR1-LIKE"/>
    <property type="match status" value="1"/>
</dbReference>
<evidence type="ECO:0000256" key="1">
    <source>
        <dbReference type="ARBA" id="ARBA00001935"/>
    </source>
</evidence>
<keyword evidence="2" id="KW-0479">Metal-binding</keyword>
<evidence type="ECO:0000256" key="2">
    <source>
        <dbReference type="ARBA" id="ARBA00022723"/>
    </source>
</evidence>
<evidence type="ECO:0000259" key="7">
    <source>
        <dbReference type="Pfam" id="PF00394"/>
    </source>
</evidence>
<dbReference type="PANTHER" id="PTHR48461:SF1">
    <property type="entry name" value="MULTICOPPER OXIDASE LPR1-LIKE"/>
    <property type="match status" value="1"/>
</dbReference>
<gene>
    <name evidence="8" type="ORF">FSB_LOCUS13426</name>
</gene>
<dbReference type="InterPro" id="IPR001117">
    <property type="entry name" value="Cu-oxidase_2nd"/>
</dbReference>
<evidence type="ECO:0000256" key="4">
    <source>
        <dbReference type="ARBA" id="ARBA00023002"/>
    </source>
</evidence>
<evidence type="ECO:0000256" key="5">
    <source>
        <dbReference type="ARBA" id="ARBA00023008"/>
    </source>
</evidence>
<dbReference type="Pfam" id="PF00394">
    <property type="entry name" value="Cu-oxidase"/>
    <property type="match status" value="1"/>
</dbReference>
<dbReference type="Pfam" id="PF11805">
    <property type="entry name" value="DUF3326"/>
    <property type="match status" value="1"/>
</dbReference>
<dbReference type="GO" id="GO:0046872">
    <property type="term" value="F:metal ion binding"/>
    <property type="evidence" value="ECO:0007669"/>
    <property type="project" value="UniProtKB-KW"/>
</dbReference>
<protein>
    <recommendedName>
        <fullName evidence="7">Plastocyanin-like domain-containing protein</fullName>
    </recommendedName>
</protein>
<proteinExistence type="predicted"/>
<evidence type="ECO:0000256" key="6">
    <source>
        <dbReference type="ARBA" id="ARBA00023180"/>
    </source>
</evidence>
<dbReference type="Gene3D" id="2.60.40.420">
    <property type="entry name" value="Cupredoxins - blue copper proteins"/>
    <property type="match status" value="3"/>
</dbReference>
<name>A0A2N9FFJ5_FAGSY</name>
<dbReference type="InterPro" id="IPR021763">
    <property type="entry name" value="DUF3326"/>
</dbReference>